<dbReference type="InterPro" id="IPR052164">
    <property type="entry name" value="Anthracycline_SecMetBiosynth"/>
</dbReference>
<proteinExistence type="predicted"/>
<feature type="domain" description="VOC" evidence="1">
    <location>
        <begin position="9"/>
        <end position="130"/>
    </location>
</feature>
<keyword evidence="3" id="KW-1185">Reference proteome</keyword>
<dbReference type="PROSITE" id="PS51819">
    <property type="entry name" value="VOC"/>
    <property type="match status" value="1"/>
</dbReference>
<sequence length="131" mass="14087">MSESTIQNPVGWFEIYVNDMQRAKTFYEAVLGTQFSKLEAPGQPPGMEMWAFPMQQNAMGVTGALVKMPGLEAGGHNVIVYFMCTDCAVEAAKAAKSGGGLVKEKMSIGPYGFIALVTDTEGNMIGLHSMQ</sequence>
<dbReference type="RefSeq" id="WP_169261371.1">
    <property type="nucleotide sequence ID" value="NZ_WTVQ01000028.1"/>
</dbReference>
<dbReference type="EMBL" id="WTVQ01000028">
    <property type="protein sequence ID" value="NMG76228.1"/>
    <property type="molecule type" value="Genomic_DNA"/>
</dbReference>
<protein>
    <submittedName>
        <fullName evidence="2">VOC family protein</fullName>
    </submittedName>
</protein>
<dbReference type="Proteomes" id="UP000648984">
    <property type="component" value="Unassembled WGS sequence"/>
</dbReference>
<evidence type="ECO:0000259" key="1">
    <source>
        <dbReference type="PROSITE" id="PS51819"/>
    </source>
</evidence>
<dbReference type="CDD" id="cd07247">
    <property type="entry name" value="SgaA_N_like"/>
    <property type="match status" value="1"/>
</dbReference>
<reference evidence="2 3" key="1">
    <citation type="submission" date="2019-12" db="EMBL/GenBank/DDBJ databases">
        <title>Comparative genomics gives insights into the taxonomy of the Azoarcus-Aromatoleum group and reveals separate origins of nif in the plant-associated Azoarcus and non-plant-associated Aromatoleum sub-groups.</title>
        <authorList>
            <person name="Lafos M."/>
            <person name="Maluk M."/>
            <person name="Batista M."/>
            <person name="Junghare M."/>
            <person name="Carmona M."/>
            <person name="Faoro H."/>
            <person name="Cruz L.M."/>
            <person name="Battistoni F."/>
            <person name="De Souza E."/>
            <person name="Pedrosa F."/>
            <person name="Chen W.-M."/>
            <person name="Poole P.S."/>
            <person name="Dixon R.A."/>
            <person name="James E.K."/>
        </authorList>
    </citation>
    <scope>NUCLEOTIDE SEQUENCE [LARGE SCALE GENOMIC DNA]</scope>
    <source>
        <strain evidence="2 3">22Lin</strain>
    </source>
</reference>
<dbReference type="PANTHER" id="PTHR33993">
    <property type="entry name" value="GLYOXALASE-RELATED"/>
    <property type="match status" value="1"/>
</dbReference>
<dbReference type="Gene3D" id="3.10.180.10">
    <property type="entry name" value="2,3-Dihydroxybiphenyl 1,2-Dioxygenase, domain 1"/>
    <property type="match status" value="1"/>
</dbReference>
<dbReference type="InterPro" id="IPR029068">
    <property type="entry name" value="Glyas_Bleomycin-R_OHBP_Dase"/>
</dbReference>
<organism evidence="2 3">
    <name type="scientific">Aromatoleum diolicum</name>
    <dbReference type="NCBI Taxonomy" id="75796"/>
    <lineage>
        <taxon>Bacteria</taxon>
        <taxon>Pseudomonadati</taxon>
        <taxon>Pseudomonadota</taxon>
        <taxon>Betaproteobacteria</taxon>
        <taxon>Rhodocyclales</taxon>
        <taxon>Rhodocyclaceae</taxon>
        <taxon>Aromatoleum</taxon>
    </lineage>
</organism>
<evidence type="ECO:0000313" key="2">
    <source>
        <dbReference type="EMBL" id="NMG76228.1"/>
    </source>
</evidence>
<evidence type="ECO:0000313" key="3">
    <source>
        <dbReference type="Proteomes" id="UP000648984"/>
    </source>
</evidence>
<dbReference type="PANTHER" id="PTHR33993:SF2">
    <property type="entry name" value="VOC DOMAIN-CONTAINING PROTEIN"/>
    <property type="match status" value="1"/>
</dbReference>
<comment type="caution">
    <text evidence="2">The sequence shown here is derived from an EMBL/GenBank/DDBJ whole genome shotgun (WGS) entry which is preliminary data.</text>
</comment>
<dbReference type="InterPro" id="IPR037523">
    <property type="entry name" value="VOC_core"/>
</dbReference>
<dbReference type="Pfam" id="PF00903">
    <property type="entry name" value="Glyoxalase"/>
    <property type="match status" value="1"/>
</dbReference>
<dbReference type="SUPFAM" id="SSF54593">
    <property type="entry name" value="Glyoxalase/Bleomycin resistance protein/Dihydroxybiphenyl dioxygenase"/>
    <property type="match status" value="1"/>
</dbReference>
<gene>
    <name evidence="2" type="ORF">GPA25_15805</name>
</gene>
<accession>A0ABX1QE80</accession>
<name>A0ABX1QE80_9RHOO</name>
<dbReference type="InterPro" id="IPR004360">
    <property type="entry name" value="Glyas_Fos-R_dOase_dom"/>
</dbReference>